<sequence>MTPKINATTPRKIPNPAAGVNEKMTPTAPSMTAVSANPRPFFGALGSGWAGVFGSTATVGAEGGGGAMFAGCPGGSGGTPAATGGGAGNLLAGLGLDSSWGSDGSLMTA</sequence>
<proteinExistence type="predicted"/>
<accession>A0ABN2RCL4</accession>
<gene>
    <name evidence="2" type="ORF">GCM10009776_32630</name>
</gene>
<evidence type="ECO:0000313" key="3">
    <source>
        <dbReference type="Proteomes" id="UP001499933"/>
    </source>
</evidence>
<comment type="caution">
    <text evidence="2">The sequence shown here is derived from an EMBL/GenBank/DDBJ whole genome shotgun (WGS) entry which is preliminary data.</text>
</comment>
<dbReference type="Proteomes" id="UP001499933">
    <property type="component" value="Unassembled WGS sequence"/>
</dbReference>
<organism evidence="2 3">
    <name type="scientific">Microbacterium deminutum</name>
    <dbReference type="NCBI Taxonomy" id="344164"/>
    <lineage>
        <taxon>Bacteria</taxon>
        <taxon>Bacillati</taxon>
        <taxon>Actinomycetota</taxon>
        <taxon>Actinomycetes</taxon>
        <taxon>Micrococcales</taxon>
        <taxon>Microbacteriaceae</taxon>
        <taxon>Microbacterium</taxon>
    </lineage>
</organism>
<feature type="region of interest" description="Disordered" evidence="1">
    <location>
        <begin position="1"/>
        <end position="25"/>
    </location>
</feature>
<dbReference type="EMBL" id="BAAAOG010000008">
    <property type="protein sequence ID" value="GAA1967055.1"/>
    <property type="molecule type" value="Genomic_DNA"/>
</dbReference>
<protein>
    <submittedName>
        <fullName evidence="2">Uncharacterized protein</fullName>
    </submittedName>
</protein>
<evidence type="ECO:0000256" key="1">
    <source>
        <dbReference type="SAM" id="MobiDB-lite"/>
    </source>
</evidence>
<reference evidence="2 3" key="1">
    <citation type="journal article" date="2019" name="Int. J. Syst. Evol. Microbiol.">
        <title>The Global Catalogue of Microorganisms (GCM) 10K type strain sequencing project: providing services to taxonomists for standard genome sequencing and annotation.</title>
        <authorList>
            <consortium name="The Broad Institute Genomics Platform"/>
            <consortium name="The Broad Institute Genome Sequencing Center for Infectious Disease"/>
            <person name="Wu L."/>
            <person name="Ma J."/>
        </authorList>
    </citation>
    <scope>NUCLEOTIDE SEQUENCE [LARGE SCALE GENOMIC DNA]</scope>
    <source>
        <strain evidence="2 3">JCM 14901</strain>
    </source>
</reference>
<evidence type="ECO:0000313" key="2">
    <source>
        <dbReference type="EMBL" id="GAA1967055.1"/>
    </source>
</evidence>
<keyword evidence="3" id="KW-1185">Reference proteome</keyword>
<name>A0ABN2RCL4_9MICO</name>